<protein>
    <recommendedName>
        <fullName evidence="3">AlgX/AlgJ SGNH hydrolase-like domain-containing protein</fullName>
    </recommendedName>
</protein>
<comment type="caution">
    <text evidence="1">The sequence shown here is derived from an EMBL/GenBank/DDBJ whole genome shotgun (WGS) entry which is preliminary data.</text>
</comment>
<dbReference type="Proteomes" id="UP001239909">
    <property type="component" value="Unassembled WGS sequence"/>
</dbReference>
<dbReference type="EMBL" id="BSYI01000020">
    <property type="protein sequence ID" value="GMG83471.1"/>
    <property type="molecule type" value="Genomic_DNA"/>
</dbReference>
<sequence length="428" mass="46628">MAPRPAPLRATAAVRRAGLLVALLLAAPVAIGLLTTEPERRSRQLKRVLAPLPAAADWAGNPHAALGGLADFAADRIAGLLAASRGLAMLRHEVFADPAALNVVRNGDFIFVVDHYLVDGRRDFRALRNSCRLGGHGEPWITALAGRVGALARGVAAPGRRIGFLAVPTKPVLYWDRLPPSVPPELRRACRRSAERQPWAAALHDLARAEGFAFDYPLERLAKHRDEADFYPPGNFHTEGMSAHLATWSLLAQLYPGEYRPGAPGYRTRTGTADMKDFLLYSREIVFRQPRYGRRDAHRDADAEAALIARHPDIPRLQVYRRVPAAIGGDHSGPPRRGLVIGNSFAVHTVADLAPGFTETILLPTNFMAPATAQRLFAEIIPALAPDAIVFVFHDAGFKRERNAIERLADALRAVQAEAEAEAPVVQP</sequence>
<keyword evidence="2" id="KW-1185">Reference proteome</keyword>
<proteinExistence type="predicted"/>
<organism evidence="1 2">
    <name type="scientific">Paralimibaculum aggregatum</name>
    <dbReference type="NCBI Taxonomy" id="3036245"/>
    <lineage>
        <taxon>Bacteria</taxon>
        <taxon>Pseudomonadati</taxon>
        <taxon>Pseudomonadota</taxon>
        <taxon>Alphaproteobacteria</taxon>
        <taxon>Rhodobacterales</taxon>
        <taxon>Paracoccaceae</taxon>
        <taxon>Paralimibaculum</taxon>
    </lineage>
</organism>
<dbReference type="RefSeq" id="WP_285672267.1">
    <property type="nucleotide sequence ID" value="NZ_BSYI01000020.1"/>
</dbReference>
<evidence type="ECO:0000313" key="2">
    <source>
        <dbReference type="Proteomes" id="UP001239909"/>
    </source>
</evidence>
<reference evidence="1 2" key="1">
    <citation type="submission" date="2023-04" db="EMBL/GenBank/DDBJ databases">
        <title>Marinoamorphus aggregata gen. nov., sp. Nov., isolate from tissue of brittle star Ophioplocus japonicus.</title>
        <authorList>
            <person name="Kawano K."/>
            <person name="Sawayama S."/>
            <person name="Nakagawa S."/>
        </authorList>
    </citation>
    <scope>NUCLEOTIDE SEQUENCE [LARGE SCALE GENOMIC DNA]</scope>
    <source>
        <strain evidence="1 2">NKW23</strain>
    </source>
</reference>
<accession>A0ABQ6LM04</accession>
<evidence type="ECO:0000313" key="1">
    <source>
        <dbReference type="EMBL" id="GMG83471.1"/>
    </source>
</evidence>
<name>A0ABQ6LM04_9RHOB</name>
<gene>
    <name evidence="1" type="ORF">LNKW23_26840</name>
</gene>
<evidence type="ECO:0008006" key="3">
    <source>
        <dbReference type="Google" id="ProtNLM"/>
    </source>
</evidence>